<dbReference type="InterPro" id="IPR058792">
    <property type="entry name" value="Beta-barrel_RND_2"/>
</dbReference>
<evidence type="ECO:0000259" key="4">
    <source>
        <dbReference type="Pfam" id="PF25954"/>
    </source>
</evidence>
<accession>A0A2J6WKW4</accession>
<proteinExistence type="inferred from homology"/>
<dbReference type="Pfam" id="PF25917">
    <property type="entry name" value="BSH_RND"/>
    <property type="match status" value="1"/>
</dbReference>
<dbReference type="PANTHER" id="PTHR30469:SF15">
    <property type="entry name" value="HLYD FAMILY OF SECRETION PROTEINS"/>
    <property type="match status" value="1"/>
</dbReference>
<dbReference type="Gene3D" id="2.40.50.100">
    <property type="match status" value="1"/>
</dbReference>
<dbReference type="PANTHER" id="PTHR30469">
    <property type="entry name" value="MULTIDRUG RESISTANCE PROTEIN MDTA"/>
    <property type="match status" value="1"/>
</dbReference>
<organism evidence="5 6">
    <name type="scientific">Thermodesulfovibrio aggregans</name>
    <dbReference type="NCBI Taxonomy" id="86166"/>
    <lineage>
        <taxon>Bacteria</taxon>
        <taxon>Pseudomonadati</taxon>
        <taxon>Nitrospirota</taxon>
        <taxon>Thermodesulfovibrionia</taxon>
        <taxon>Thermodesulfovibrionales</taxon>
        <taxon>Thermodesulfovibrionaceae</taxon>
        <taxon>Thermodesulfovibrio</taxon>
    </lineage>
</organism>
<feature type="domain" description="CusB-like beta-barrel" evidence="4">
    <location>
        <begin position="209"/>
        <end position="259"/>
    </location>
</feature>
<sequence>MVKSVYASGFIDSSDSLAIKTEVSGYVKKIMVKEGQEVKKGQLLLIISNETLMENLKDLDAQIALVKERLAPNSDFKKDLLHNIEIKKAIFENVEKNFIRRKALYEEELISKEKFEEIKREYEVAKRDYERQINQYNDAIKNLNYQLESLNAKRKALKSEIDKYYIKSPISGKILRKFVNEGEYVNPLQQNSALFSVGNEKNLETVLFVDEEYIPKVKTGMKVYITLDSYPGEIFEGRIKSLESQSDRATRTVKVKADVNYGKPVFFGLTVEANIIIDEIEGIFIPEKAYQNGYVEVLDGNRVKKIKVKVSPEKYNGYLLVIEGLEENQELVIR</sequence>
<evidence type="ECO:0000313" key="5">
    <source>
        <dbReference type="EMBL" id="PMP70899.1"/>
    </source>
</evidence>
<comment type="caution">
    <text evidence="5">The sequence shown here is derived from an EMBL/GenBank/DDBJ whole genome shotgun (WGS) entry which is preliminary data.</text>
</comment>
<evidence type="ECO:0000256" key="1">
    <source>
        <dbReference type="ARBA" id="ARBA00009477"/>
    </source>
</evidence>
<comment type="similarity">
    <text evidence="1">Belongs to the membrane fusion protein (MFP) (TC 8.A.1) family.</text>
</comment>
<evidence type="ECO:0000313" key="6">
    <source>
        <dbReference type="Proteomes" id="UP000242288"/>
    </source>
</evidence>
<dbReference type="GO" id="GO:1990281">
    <property type="term" value="C:efflux pump complex"/>
    <property type="evidence" value="ECO:0007669"/>
    <property type="project" value="TreeGrafter"/>
</dbReference>
<dbReference type="InterPro" id="IPR058625">
    <property type="entry name" value="MdtA-like_BSH"/>
</dbReference>
<reference evidence="5 6" key="1">
    <citation type="submission" date="2018-01" db="EMBL/GenBank/DDBJ databases">
        <title>Metagenomic assembled genomes from two thermal pools in the Uzon Caldera, Kamchatka, Russia.</title>
        <authorList>
            <person name="Wilkins L."/>
            <person name="Ettinger C."/>
        </authorList>
    </citation>
    <scope>NUCLEOTIDE SEQUENCE [LARGE SCALE GENOMIC DNA]</scope>
    <source>
        <strain evidence="5">ZAV-04</strain>
    </source>
</reference>
<dbReference type="AlphaFoldDB" id="A0A2J6WKW4"/>
<keyword evidence="2" id="KW-0175">Coiled coil</keyword>
<protein>
    <submittedName>
        <fullName evidence="5">Efflux transporter periplasmic adaptor subunit</fullName>
    </submittedName>
</protein>
<dbReference type="InterPro" id="IPR006143">
    <property type="entry name" value="RND_pump_MFP"/>
</dbReference>
<evidence type="ECO:0000256" key="2">
    <source>
        <dbReference type="SAM" id="Coils"/>
    </source>
</evidence>
<dbReference type="Pfam" id="PF25954">
    <property type="entry name" value="Beta-barrel_RND_2"/>
    <property type="match status" value="1"/>
</dbReference>
<evidence type="ECO:0000259" key="3">
    <source>
        <dbReference type="Pfam" id="PF25917"/>
    </source>
</evidence>
<dbReference type="Proteomes" id="UP000242288">
    <property type="component" value="Unassembled WGS sequence"/>
</dbReference>
<dbReference type="SUPFAM" id="SSF111369">
    <property type="entry name" value="HlyD-like secretion proteins"/>
    <property type="match status" value="1"/>
</dbReference>
<feature type="coiled-coil region" evidence="2">
    <location>
        <begin position="112"/>
        <end position="167"/>
    </location>
</feature>
<dbReference type="EMBL" id="PNIO01000036">
    <property type="protein sequence ID" value="PMP70899.1"/>
    <property type="molecule type" value="Genomic_DNA"/>
</dbReference>
<dbReference type="GO" id="GO:0015562">
    <property type="term" value="F:efflux transmembrane transporter activity"/>
    <property type="evidence" value="ECO:0007669"/>
    <property type="project" value="TreeGrafter"/>
</dbReference>
<dbReference type="NCBIfam" id="TIGR01730">
    <property type="entry name" value="RND_mfp"/>
    <property type="match status" value="1"/>
</dbReference>
<feature type="domain" description="Multidrug resistance protein MdtA-like barrel-sandwich hybrid" evidence="3">
    <location>
        <begin position="19"/>
        <end position="193"/>
    </location>
</feature>
<name>A0A2J6WKW4_9BACT</name>
<dbReference type="Gene3D" id="2.40.30.170">
    <property type="match status" value="1"/>
</dbReference>
<gene>
    <name evidence="5" type="ORF">C0186_04585</name>
</gene>